<dbReference type="RefSeq" id="WP_014373317.1">
    <property type="nucleotide sequence ID" value="NC_016940.1"/>
</dbReference>
<organism evidence="2 3">
    <name type="scientific">Saprospira grandis (strain Lewin)</name>
    <dbReference type="NCBI Taxonomy" id="984262"/>
    <lineage>
        <taxon>Bacteria</taxon>
        <taxon>Pseudomonadati</taxon>
        <taxon>Bacteroidota</taxon>
        <taxon>Saprospiria</taxon>
        <taxon>Saprospirales</taxon>
        <taxon>Saprospiraceae</taxon>
        <taxon>Saprospira</taxon>
    </lineage>
</organism>
<dbReference type="eggNOG" id="ENOG5032RQT">
    <property type="taxonomic scope" value="Bacteria"/>
</dbReference>
<evidence type="ECO:0000256" key="1">
    <source>
        <dbReference type="SAM" id="MobiDB-lite"/>
    </source>
</evidence>
<accession>H6L7N8</accession>
<feature type="compositionally biased region" description="Acidic residues" evidence="1">
    <location>
        <begin position="97"/>
        <end position="110"/>
    </location>
</feature>
<feature type="region of interest" description="Disordered" evidence="1">
    <location>
        <begin position="97"/>
        <end position="117"/>
    </location>
</feature>
<dbReference type="OrthoDB" id="1122172at2"/>
<name>H6L7N8_SAPGL</name>
<protein>
    <submittedName>
        <fullName evidence="2">Uncharacterized protein</fullName>
    </submittedName>
</protein>
<sequence length="117" mass="13715">MNSKKRIIKDYDALAEETLDQIKLRYPRGFAQHLVKYTDRNGKLVSALPFECEDVYYLVRMTIREAEQIIEDDDDYDDDGTLRDDFGLDDEDDAAILDEASQNEEEEEEAERLKKDD</sequence>
<keyword evidence="3" id="KW-1185">Reference proteome</keyword>
<dbReference type="STRING" id="984262.SGRA_0331"/>
<dbReference type="EMBL" id="CP002831">
    <property type="protein sequence ID" value="AFC23070.1"/>
    <property type="molecule type" value="Genomic_DNA"/>
</dbReference>
<evidence type="ECO:0000313" key="2">
    <source>
        <dbReference type="EMBL" id="AFC23070.1"/>
    </source>
</evidence>
<dbReference type="KEGG" id="sgn:SGRA_0331"/>
<proteinExistence type="predicted"/>
<gene>
    <name evidence="2" type="ordered locus">SGRA_0331</name>
</gene>
<evidence type="ECO:0000313" key="3">
    <source>
        <dbReference type="Proteomes" id="UP000007519"/>
    </source>
</evidence>
<dbReference type="AlphaFoldDB" id="H6L7N8"/>
<dbReference type="HOGENOM" id="CLU_2083209_0_0_10"/>
<reference evidence="2 3" key="1">
    <citation type="journal article" date="2012" name="Stand. Genomic Sci.">
        <title>Complete genome sequencing and analysis of Saprospira grandis str. Lewin, a predatory marine bacterium.</title>
        <authorList>
            <person name="Saw J.H."/>
            <person name="Yuryev A."/>
            <person name="Kanbe M."/>
            <person name="Hou S."/>
            <person name="Young A.G."/>
            <person name="Aizawa S."/>
            <person name="Alam M."/>
        </authorList>
    </citation>
    <scope>NUCLEOTIDE SEQUENCE [LARGE SCALE GENOMIC DNA]</scope>
    <source>
        <strain evidence="2 3">Lewin</strain>
    </source>
</reference>
<dbReference type="Proteomes" id="UP000007519">
    <property type="component" value="Chromosome"/>
</dbReference>